<evidence type="ECO:0000256" key="1">
    <source>
        <dbReference type="ARBA" id="ARBA00004141"/>
    </source>
</evidence>
<evidence type="ECO:0000256" key="5">
    <source>
        <dbReference type="ARBA" id="ARBA00023136"/>
    </source>
</evidence>
<keyword evidence="8" id="KW-1185">Reference proteome</keyword>
<dbReference type="Pfam" id="PF04145">
    <property type="entry name" value="Ctr"/>
    <property type="match status" value="1"/>
</dbReference>
<dbReference type="OrthoDB" id="161814at2759"/>
<comment type="subcellular location">
    <subcellularLocation>
        <location evidence="1 6">Membrane</location>
        <topology evidence="1 6">Multi-pass membrane protein</topology>
    </subcellularLocation>
</comment>
<dbReference type="EMBL" id="KQ947404">
    <property type="protein sequence ID" value="KUJ23996.1"/>
    <property type="molecule type" value="Genomic_DNA"/>
</dbReference>
<dbReference type="Proteomes" id="UP000070700">
    <property type="component" value="Unassembled WGS sequence"/>
</dbReference>
<keyword evidence="3 6" id="KW-0812">Transmembrane</keyword>
<evidence type="ECO:0000313" key="7">
    <source>
        <dbReference type="EMBL" id="KUJ23996.1"/>
    </source>
</evidence>
<evidence type="ECO:0000256" key="2">
    <source>
        <dbReference type="ARBA" id="ARBA00006921"/>
    </source>
</evidence>
<dbReference type="GeneID" id="28828839"/>
<dbReference type="RefSeq" id="XP_018078351.1">
    <property type="nucleotide sequence ID" value="XM_018219113.1"/>
</dbReference>
<keyword evidence="6" id="KW-0187">Copper transport</keyword>
<feature type="transmembrane region" description="Helical" evidence="6">
    <location>
        <begin position="73"/>
        <end position="92"/>
    </location>
</feature>
<keyword evidence="6" id="KW-0186">Copper</keyword>
<keyword evidence="5 6" id="KW-0472">Membrane</keyword>
<dbReference type="FunCoup" id="A0A194XV31">
    <property type="interactions" value="30"/>
</dbReference>
<evidence type="ECO:0000256" key="3">
    <source>
        <dbReference type="ARBA" id="ARBA00022692"/>
    </source>
</evidence>
<feature type="transmembrane region" description="Helical" evidence="6">
    <location>
        <begin position="179"/>
        <end position="197"/>
    </location>
</feature>
<name>A0A194XV31_MOLSC</name>
<accession>A0A194XV31</accession>
<reference evidence="7 8" key="1">
    <citation type="submission" date="2015-10" db="EMBL/GenBank/DDBJ databases">
        <title>Full genome of DAOMC 229536 Phialocephala scopiformis, a fungal endophyte of spruce producing the potent anti-insectan compound rugulosin.</title>
        <authorList>
            <consortium name="DOE Joint Genome Institute"/>
            <person name="Walker A.K."/>
            <person name="Frasz S.L."/>
            <person name="Seifert K.A."/>
            <person name="Miller J.D."/>
            <person name="Mondo S.J."/>
            <person name="Labutti K."/>
            <person name="Lipzen A."/>
            <person name="Dockter R."/>
            <person name="Kennedy M."/>
            <person name="Grigoriev I.V."/>
            <person name="Spatafora J.W."/>
        </authorList>
    </citation>
    <scope>NUCLEOTIDE SEQUENCE [LARGE SCALE GENOMIC DNA]</scope>
    <source>
        <strain evidence="7 8">CBS 120377</strain>
    </source>
</reference>
<dbReference type="InParanoid" id="A0A194XV31"/>
<dbReference type="KEGG" id="psco:LY89DRAFT_727046"/>
<proteinExistence type="inferred from homology"/>
<dbReference type="STRING" id="149040.A0A194XV31"/>
<comment type="similarity">
    <text evidence="2 6">Belongs to the copper transporter (Ctr) (TC 1.A.56) family. SLC31A subfamily.</text>
</comment>
<evidence type="ECO:0000256" key="4">
    <source>
        <dbReference type="ARBA" id="ARBA00022989"/>
    </source>
</evidence>
<protein>
    <recommendedName>
        <fullName evidence="6">Copper transport protein</fullName>
    </recommendedName>
</protein>
<evidence type="ECO:0000256" key="6">
    <source>
        <dbReference type="RuleBase" id="RU367022"/>
    </source>
</evidence>
<sequence>MDMGTSTTAMTATATGSAAAATSSMAMSMGGDCQISMLWNWYTIDACSLPVCSPQMKAHKSRFPLQLMAHHRGMFAGFCIGVIFLVVCLEFLRRLGKEYDRYILRQYQRSYVPISVNSSPAPEQQACSSKAAGSNGASAMVVPPFKPHILQQIVRATLHMLQFAVAYFIMLLAMYYNGYIIICIIIGAWIGAFIFSWETVSLSGPQEEVTVCCG</sequence>
<keyword evidence="6" id="KW-0813">Transport</keyword>
<dbReference type="GO" id="GO:0005375">
    <property type="term" value="F:copper ion transmembrane transporter activity"/>
    <property type="evidence" value="ECO:0007669"/>
    <property type="project" value="UniProtKB-UniRule"/>
</dbReference>
<dbReference type="PANTHER" id="PTHR12483:SF73">
    <property type="entry name" value="COPPER TRANSPORT PROTEIN CTR3"/>
    <property type="match status" value="1"/>
</dbReference>
<keyword evidence="4 6" id="KW-1133">Transmembrane helix</keyword>
<evidence type="ECO:0000313" key="8">
    <source>
        <dbReference type="Proteomes" id="UP000070700"/>
    </source>
</evidence>
<dbReference type="InterPro" id="IPR007274">
    <property type="entry name" value="Cop_transporter"/>
</dbReference>
<dbReference type="GO" id="GO:0016020">
    <property type="term" value="C:membrane"/>
    <property type="evidence" value="ECO:0007669"/>
    <property type="project" value="UniProtKB-SubCell"/>
</dbReference>
<organism evidence="7 8">
    <name type="scientific">Mollisia scopiformis</name>
    <name type="common">Conifer needle endophyte fungus</name>
    <name type="synonym">Phialocephala scopiformis</name>
    <dbReference type="NCBI Taxonomy" id="149040"/>
    <lineage>
        <taxon>Eukaryota</taxon>
        <taxon>Fungi</taxon>
        <taxon>Dikarya</taxon>
        <taxon>Ascomycota</taxon>
        <taxon>Pezizomycotina</taxon>
        <taxon>Leotiomycetes</taxon>
        <taxon>Helotiales</taxon>
        <taxon>Mollisiaceae</taxon>
        <taxon>Mollisia</taxon>
    </lineage>
</organism>
<gene>
    <name evidence="7" type="ORF">LY89DRAFT_727046</name>
</gene>
<dbReference type="PANTHER" id="PTHR12483">
    <property type="entry name" value="SOLUTE CARRIER FAMILY 31 COPPER TRANSPORTERS"/>
    <property type="match status" value="1"/>
</dbReference>
<keyword evidence="6" id="KW-0406">Ion transport</keyword>
<dbReference type="AlphaFoldDB" id="A0A194XV31"/>